<evidence type="ECO:0000256" key="1">
    <source>
        <dbReference type="SAM" id="MobiDB-lite"/>
    </source>
</evidence>
<gene>
    <name evidence="3" type="ORF">GGQ74_002853</name>
</gene>
<keyword evidence="4" id="KW-1185">Reference proteome</keyword>
<organism evidence="3 4">
    <name type="scientific">Desulfobaculum xiamenense</name>
    <dbReference type="NCBI Taxonomy" id="995050"/>
    <lineage>
        <taxon>Bacteria</taxon>
        <taxon>Pseudomonadati</taxon>
        <taxon>Thermodesulfobacteriota</taxon>
        <taxon>Desulfovibrionia</taxon>
        <taxon>Desulfovibrionales</taxon>
        <taxon>Desulfovibrionaceae</taxon>
        <taxon>Desulfobaculum</taxon>
    </lineage>
</organism>
<evidence type="ECO:0000313" key="3">
    <source>
        <dbReference type="EMBL" id="NJB69156.1"/>
    </source>
</evidence>
<dbReference type="SUPFAM" id="SSF46955">
    <property type="entry name" value="Putative DNA-binding domain"/>
    <property type="match status" value="1"/>
</dbReference>
<dbReference type="EMBL" id="JAATJA010000004">
    <property type="protein sequence ID" value="NJB69156.1"/>
    <property type="molecule type" value="Genomic_DNA"/>
</dbReference>
<dbReference type="AlphaFoldDB" id="A0A846QJT4"/>
<dbReference type="RefSeq" id="WP_167942250.1">
    <property type="nucleotide sequence ID" value="NZ_JAATJA010000004.1"/>
</dbReference>
<comment type="caution">
    <text evidence="3">The sequence shown here is derived from an EMBL/GenBank/DDBJ whole genome shotgun (WGS) entry which is preliminary data.</text>
</comment>
<evidence type="ECO:0000259" key="2">
    <source>
        <dbReference type="Pfam" id="PF13411"/>
    </source>
</evidence>
<dbReference type="GO" id="GO:0006355">
    <property type="term" value="P:regulation of DNA-templated transcription"/>
    <property type="evidence" value="ECO:0007669"/>
    <property type="project" value="InterPro"/>
</dbReference>
<proteinExistence type="predicted"/>
<evidence type="ECO:0000313" key="4">
    <source>
        <dbReference type="Proteomes" id="UP000580856"/>
    </source>
</evidence>
<name>A0A846QJT4_9BACT</name>
<feature type="domain" description="HTH merR-type" evidence="2">
    <location>
        <begin position="7"/>
        <end position="72"/>
    </location>
</feature>
<protein>
    <recommendedName>
        <fullName evidence="2">HTH merR-type domain-containing protein</fullName>
    </recommendedName>
</protein>
<feature type="region of interest" description="Disordered" evidence="1">
    <location>
        <begin position="156"/>
        <end position="198"/>
    </location>
</feature>
<dbReference type="InterPro" id="IPR000551">
    <property type="entry name" value="MerR-type_HTH_dom"/>
</dbReference>
<dbReference type="InterPro" id="IPR009061">
    <property type="entry name" value="DNA-bd_dom_put_sf"/>
</dbReference>
<accession>A0A846QJT4</accession>
<dbReference type="GO" id="GO:0003677">
    <property type="term" value="F:DNA binding"/>
    <property type="evidence" value="ECO:0007669"/>
    <property type="project" value="InterPro"/>
</dbReference>
<sequence length="319" mass="34197">MADDLLTHAEIARQLGVSVSTIKNYRSKFPECLPVARRGKPLRFAAVSLAVCRTVHEGFGEGLSTERIRETLYERFPQYAKARRARAASRDNRRERVGEPALERSLARMEDVYAAVISRMNELEGRTTVAPTDGDGPLRDEVLRLRDEVGRLRRAIETGSAVAERTTPQVDGPASPQESQGVADGPSVTKGETPRARERVADDVVADILGLPLVIRSPGGEYLGVTLPGGGHLDVSAMLARLGARSAAADWTRSAGGWTLLLGEGVAAGREFDLRPVTTPRGNRVALLCGMRVAGRPADAGLLRSFLRTLRGGAEAGGA</sequence>
<reference evidence="3 4" key="1">
    <citation type="submission" date="2020-03" db="EMBL/GenBank/DDBJ databases">
        <title>Genomic Encyclopedia of Type Strains, Phase IV (KMG-IV): sequencing the most valuable type-strain genomes for metagenomic binning, comparative biology and taxonomic classification.</title>
        <authorList>
            <person name="Goeker M."/>
        </authorList>
    </citation>
    <scope>NUCLEOTIDE SEQUENCE [LARGE SCALE GENOMIC DNA]</scope>
    <source>
        <strain evidence="3 4">DSM 24233</strain>
    </source>
</reference>
<dbReference type="Proteomes" id="UP000580856">
    <property type="component" value="Unassembled WGS sequence"/>
</dbReference>
<dbReference type="Pfam" id="PF13411">
    <property type="entry name" value="MerR_1"/>
    <property type="match status" value="1"/>
</dbReference>